<comment type="similarity">
    <text evidence="7">Belongs to the DHHC palmitoyltransferase family.</text>
</comment>
<evidence type="ECO:0000259" key="8">
    <source>
        <dbReference type="Pfam" id="PF01529"/>
    </source>
</evidence>
<comment type="caution">
    <text evidence="9">The sequence shown here is derived from an EMBL/GenBank/DDBJ whole genome shotgun (WGS) entry which is preliminary data.</text>
</comment>
<dbReference type="AlphaFoldDB" id="A0A132NRR9"/>
<organism evidence="9 10">
    <name type="scientific">Giardia duodenalis assemblage B</name>
    <dbReference type="NCBI Taxonomy" id="1394984"/>
    <lineage>
        <taxon>Eukaryota</taxon>
        <taxon>Metamonada</taxon>
        <taxon>Diplomonadida</taxon>
        <taxon>Hexamitidae</taxon>
        <taxon>Giardiinae</taxon>
        <taxon>Giardia</taxon>
    </lineage>
</organism>
<dbReference type="Pfam" id="PF01529">
    <property type="entry name" value="DHHC"/>
    <property type="match status" value="1"/>
</dbReference>
<name>A0A132NRR9_GIAIN</name>
<evidence type="ECO:0000256" key="7">
    <source>
        <dbReference type="RuleBase" id="RU079119"/>
    </source>
</evidence>
<dbReference type="Proteomes" id="UP000070089">
    <property type="component" value="Unassembled WGS sequence"/>
</dbReference>
<sequence length="313" mass="34591">MRKGSPNRCLSCLGFRCLRRAGVCAMHGFVIGTCLCLSAVCILVPICVAAISYSSLVAQVFVYIVMGYISLVYLSSYFLAIFTPPGFTVPDEAFTSCRKCFNARPLRTHHCSICGRCVLKYDHHCPWIGNCVGLHNHGYFLRFLFYGVLGSLVSCLINSVSFCTASFLPRADRKARIGVFILGVGIDFLNILACAVIIVSQLPAILHNEVGAEECDYHWVKERCKRLGVSFPYPYSGGLRANLSELFGEHIVAALLLPSRIRPVRNGYDYEVSPKHLRLIEAYNVVATGAADESVIFNALRDRSVDLTGEEIN</sequence>
<feature type="domain" description="Palmitoyltransferase DHHC" evidence="8">
    <location>
        <begin position="96"/>
        <end position="214"/>
    </location>
</feature>
<keyword evidence="3 7" id="KW-0812">Transmembrane</keyword>
<evidence type="ECO:0000313" key="9">
    <source>
        <dbReference type="EMBL" id="KWX12785.1"/>
    </source>
</evidence>
<dbReference type="EC" id="2.3.1.225" evidence="7"/>
<evidence type="ECO:0000256" key="3">
    <source>
        <dbReference type="ARBA" id="ARBA00022692"/>
    </source>
</evidence>
<keyword evidence="4 7" id="KW-1133">Transmembrane helix</keyword>
<evidence type="ECO:0000313" key="10">
    <source>
        <dbReference type="Proteomes" id="UP000070089"/>
    </source>
</evidence>
<evidence type="ECO:0000256" key="2">
    <source>
        <dbReference type="ARBA" id="ARBA00022679"/>
    </source>
</evidence>
<keyword evidence="2 7" id="KW-0808">Transferase</keyword>
<feature type="transmembrane region" description="Helical" evidence="7">
    <location>
        <begin position="60"/>
        <end position="82"/>
    </location>
</feature>
<evidence type="ECO:0000256" key="1">
    <source>
        <dbReference type="ARBA" id="ARBA00004141"/>
    </source>
</evidence>
<dbReference type="PROSITE" id="PS50216">
    <property type="entry name" value="DHHC"/>
    <property type="match status" value="1"/>
</dbReference>
<feature type="transmembrane region" description="Helical" evidence="7">
    <location>
        <begin position="30"/>
        <end position="53"/>
    </location>
</feature>
<comment type="domain">
    <text evidence="7">The DHHC domain is required for palmitoyltransferase activity.</text>
</comment>
<evidence type="ECO:0000256" key="6">
    <source>
        <dbReference type="ARBA" id="ARBA00023315"/>
    </source>
</evidence>
<accession>A0A132NRR9</accession>
<keyword evidence="6 7" id="KW-0012">Acyltransferase</keyword>
<dbReference type="OrthoDB" id="331948at2759"/>
<comment type="catalytic activity">
    <reaction evidence="7">
        <text>L-cysteinyl-[protein] + hexadecanoyl-CoA = S-hexadecanoyl-L-cysteinyl-[protein] + CoA</text>
        <dbReference type="Rhea" id="RHEA:36683"/>
        <dbReference type="Rhea" id="RHEA-COMP:10131"/>
        <dbReference type="Rhea" id="RHEA-COMP:11032"/>
        <dbReference type="ChEBI" id="CHEBI:29950"/>
        <dbReference type="ChEBI" id="CHEBI:57287"/>
        <dbReference type="ChEBI" id="CHEBI:57379"/>
        <dbReference type="ChEBI" id="CHEBI:74151"/>
        <dbReference type="EC" id="2.3.1.225"/>
    </reaction>
</comment>
<dbReference type="InterPro" id="IPR039859">
    <property type="entry name" value="PFA4/ZDH16/20/ERF2-like"/>
</dbReference>
<dbReference type="VEuPathDB" id="GiardiaDB:QR46_3252"/>
<gene>
    <name evidence="9" type="ORF">QR46_3252</name>
</gene>
<feature type="transmembrane region" description="Helical" evidence="7">
    <location>
        <begin position="143"/>
        <end position="165"/>
    </location>
</feature>
<evidence type="ECO:0000256" key="4">
    <source>
        <dbReference type="ARBA" id="ARBA00022989"/>
    </source>
</evidence>
<dbReference type="EMBL" id="JXTI01000100">
    <property type="protein sequence ID" value="KWX12785.1"/>
    <property type="molecule type" value="Genomic_DNA"/>
</dbReference>
<evidence type="ECO:0000256" key="5">
    <source>
        <dbReference type="ARBA" id="ARBA00023136"/>
    </source>
</evidence>
<proteinExistence type="inferred from homology"/>
<dbReference type="GO" id="GO:0016020">
    <property type="term" value="C:membrane"/>
    <property type="evidence" value="ECO:0007669"/>
    <property type="project" value="UniProtKB-SubCell"/>
</dbReference>
<comment type="subcellular location">
    <subcellularLocation>
        <location evidence="1">Membrane</location>
        <topology evidence="1">Multi-pass membrane protein</topology>
    </subcellularLocation>
</comment>
<keyword evidence="5 7" id="KW-0472">Membrane</keyword>
<dbReference type="GO" id="GO:0019706">
    <property type="term" value="F:protein-cysteine S-palmitoyltransferase activity"/>
    <property type="evidence" value="ECO:0007669"/>
    <property type="project" value="UniProtKB-EC"/>
</dbReference>
<dbReference type="PANTHER" id="PTHR12246">
    <property type="entry name" value="PALMITOYLTRANSFERASE ZDHHC16"/>
    <property type="match status" value="1"/>
</dbReference>
<dbReference type="InterPro" id="IPR001594">
    <property type="entry name" value="Palmitoyltrfase_DHHC"/>
</dbReference>
<protein>
    <recommendedName>
        <fullName evidence="7">Palmitoyltransferase</fullName>
        <ecNumber evidence="7">2.3.1.225</ecNumber>
    </recommendedName>
</protein>
<reference evidence="9 10" key="1">
    <citation type="journal article" date="2015" name="Mol. Biochem. Parasitol.">
        <title>Identification of polymorphic genes for use in assemblage B genotyping assays through comparative genomics of multiple assemblage B Giardia duodenalis isolates.</title>
        <authorList>
            <person name="Wielinga C."/>
            <person name="Thompson R.C."/>
            <person name="Monis P."/>
            <person name="Ryan U."/>
        </authorList>
    </citation>
    <scope>NUCLEOTIDE SEQUENCE [LARGE SCALE GENOMIC DNA]</scope>
    <source>
        <strain evidence="9 10">BAH15c1</strain>
    </source>
</reference>
<feature type="transmembrane region" description="Helical" evidence="7">
    <location>
        <begin position="177"/>
        <end position="199"/>
    </location>
</feature>